<name>A0AAD7RZW7_9TELE</name>
<dbReference type="EMBL" id="JAINUG010000139">
    <property type="protein sequence ID" value="KAJ8393262.1"/>
    <property type="molecule type" value="Genomic_DNA"/>
</dbReference>
<evidence type="ECO:0000313" key="2">
    <source>
        <dbReference type="Proteomes" id="UP001221898"/>
    </source>
</evidence>
<gene>
    <name evidence="1" type="ORF">AAFF_G00063340</name>
</gene>
<reference evidence="1" key="1">
    <citation type="journal article" date="2023" name="Science">
        <title>Genome structures resolve the early diversification of teleost fishes.</title>
        <authorList>
            <person name="Parey E."/>
            <person name="Louis A."/>
            <person name="Montfort J."/>
            <person name="Bouchez O."/>
            <person name="Roques C."/>
            <person name="Iampietro C."/>
            <person name="Lluch J."/>
            <person name="Castinel A."/>
            <person name="Donnadieu C."/>
            <person name="Desvignes T."/>
            <person name="Floi Bucao C."/>
            <person name="Jouanno E."/>
            <person name="Wen M."/>
            <person name="Mejri S."/>
            <person name="Dirks R."/>
            <person name="Jansen H."/>
            <person name="Henkel C."/>
            <person name="Chen W.J."/>
            <person name="Zahm M."/>
            <person name="Cabau C."/>
            <person name="Klopp C."/>
            <person name="Thompson A.W."/>
            <person name="Robinson-Rechavi M."/>
            <person name="Braasch I."/>
            <person name="Lecointre G."/>
            <person name="Bobe J."/>
            <person name="Postlethwait J.H."/>
            <person name="Berthelot C."/>
            <person name="Roest Crollius H."/>
            <person name="Guiguen Y."/>
        </authorList>
    </citation>
    <scope>NUCLEOTIDE SEQUENCE</scope>
    <source>
        <strain evidence="1">NC1722</strain>
    </source>
</reference>
<dbReference type="Proteomes" id="UP001221898">
    <property type="component" value="Unassembled WGS sequence"/>
</dbReference>
<keyword evidence="2" id="KW-1185">Reference proteome</keyword>
<evidence type="ECO:0000313" key="1">
    <source>
        <dbReference type="EMBL" id="KAJ8393262.1"/>
    </source>
</evidence>
<protein>
    <submittedName>
        <fullName evidence="1">Uncharacterized protein</fullName>
    </submittedName>
</protein>
<sequence length="104" mass="11527">MATLRMCRWYIWQLPEALWSGLSGPDLELPHGGCRAHQTQTRRGAAGVMVEKGRGGTPQKPGFGTPSSLFPAEQEWAGPSGRVEPRVTQNYLQQAPKMRARESH</sequence>
<organism evidence="1 2">
    <name type="scientific">Aldrovandia affinis</name>
    <dbReference type="NCBI Taxonomy" id="143900"/>
    <lineage>
        <taxon>Eukaryota</taxon>
        <taxon>Metazoa</taxon>
        <taxon>Chordata</taxon>
        <taxon>Craniata</taxon>
        <taxon>Vertebrata</taxon>
        <taxon>Euteleostomi</taxon>
        <taxon>Actinopterygii</taxon>
        <taxon>Neopterygii</taxon>
        <taxon>Teleostei</taxon>
        <taxon>Notacanthiformes</taxon>
        <taxon>Halosauridae</taxon>
        <taxon>Aldrovandia</taxon>
    </lineage>
</organism>
<accession>A0AAD7RZW7</accession>
<dbReference type="AlphaFoldDB" id="A0AAD7RZW7"/>
<proteinExistence type="predicted"/>
<comment type="caution">
    <text evidence="1">The sequence shown here is derived from an EMBL/GenBank/DDBJ whole genome shotgun (WGS) entry which is preliminary data.</text>
</comment>